<sequence>MSDYNLIELFVTNFNGVAFIRDYSQDTVLFGNDFFWDFTKYSDSFEQSQEIAEFDFEREGYSYCEFVESQMKKNLEPTFAFEIFGGDSYLSSRFFIDYNNMPCILTLIIPRVVVNCNENKISICDTSRFKYLVNEK</sequence>
<gene>
    <name evidence="1" type="ORF">VSF3289_04726</name>
</gene>
<evidence type="ECO:0000313" key="1">
    <source>
        <dbReference type="EMBL" id="ODS05585.1"/>
    </source>
</evidence>
<protein>
    <submittedName>
        <fullName evidence="1">Uncharacterized protein</fullName>
    </submittedName>
</protein>
<dbReference type="EMBL" id="MDCJ01000007">
    <property type="protein sequence ID" value="ODS05585.1"/>
    <property type="molecule type" value="Genomic_DNA"/>
</dbReference>
<comment type="caution">
    <text evidence="1">The sequence shown here is derived from an EMBL/GenBank/DDBJ whole genome shotgun (WGS) entry which is preliminary data.</text>
</comment>
<reference evidence="1 2" key="1">
    <citation type="submission" date="2016-08" db="EMBL/GenBank/DDBJ databases">
        <title>Genome sequencing of Vibrio scophthalmi strain FP3289, an isolated from Paralichthys olivaceus.</title>
        <authorList>
            <person name="Han H.-J."/>
        </authorList>
    </citation>
    <scope>NUCLEOTIDE SEQUENCE [LARGE SCALE GENOMIC DNA]</scope>
    <source>
        <strain evidence="1 2">FP3289</strain>
    </source>
</reference>
<name>A0A1E3WIF8_9VIBR</name>
<dbReference type="Proteomes" id="UP000095131">
    <property type="component" value="Unassembled WGS sequence"/>
</dbReference>
<evidence type="ECO:0000313" key="2">
    <source>
        <dbReference type="Proteomes" id="UP000095131"/>
    </source>
</evidence>
<organism evidence="1 2">
    <name type="scientific">Vibrio scophthalmi</name>
    <dbReference type="NCBI Taxonomy" id="45658"/>
    <lineage>
        <taxon>Bacteria</taxon>
        <taxon>Pseudomonadati</taxon>
        <taxon>Pseudomonadota</taxon>
        <taxon>Gammaproteobacteria</taxon>
        <taxon>Vibrionales</taxon>
        <taxon>Vibrionaceae</taxon>
        <taxon>Vibrio</taxon>
    </lineage>
</organism>
<dbReference type="AlphaFoldDB" id="A0A1E3WIF8"/>
<proteinExistence type="predicted"/>
<accession>A0A1E3WIF8</accession>